<dbReference type="Proteomes" id="UP000624183">
    <property type="component" value="Unassembled WGS sequence"/>
</dbReference>
<feature type="region of interest" description="Disordered" evidence="1">
    <location>
        <begin position="58"/>
        <end position="78"/>
    </location>
</feature>
<feature type="compositionally biased region" description="Pro residues" evidence="1">
    <location>
        <begin position="69"/>
        <end position="78"/>
    </location>
</feature>
<reference evidence="3" key="1">
    <citation type="journal article" date="2019" name="Int. J. Syst. Evol. Microbiol.">
        <title>The Global Catalogue of Microorganisms (GCM) 10K type strain sequencing project: providing services to taxonomists for standard genome sequencing and annotation.</title>
        <authorList>
            <consortium name="The Broad Institute Genomics Platform"/>
            <consortium name="The Broad Institute Genome Sequencing Center for Infectious Disease"/>
            <person name="Wu L."/>
            <person name="Ma J."/>
        </authorList>
    </citation>
    <scope>NUCLEOTIDE SEQUENCE [LARGE SCALE GENOMIC DNA]</scope>
    <source>
        <strain evidence="3">JCM 4602</strain>
    </source>
</reference>
<accession>A0ABQ3CBK3</accession>
<organism evidence="2 3">
    <name type="scientific">Streptomyces rubiginosohelvolus</name>
    <dbReference type="NCBI Taxonomy" id="67362"/>
    <lineage>
        <taxon>Bacteria</taxon>
        <taxon>Bacillati</taxon>
        <taxon>Actinomycetota</taxon>
        <taxon>Actinomycetes</taxon>
        <taxon>Kitasatosporales</taxon>
        <taxon>Streptomycetaceae</taxon>
        <taxon>Streptomyces</taxon>
    </lineage>
</organism>
<proteinExistence type="predicted"/>
<evidence type="ECO:0000256" key="1">
    <source>
        <dbReference type="SAM" id="MobiDB-lite"/>
    </source>
</evidence>
<evidence type="ECO:0000313" key="2">
    <source>
        <dbReference type="EMBL" id="GGZ83001.1"/>
    </source>
</evidence>
<evidence type="ECO:0000313" key="3">
    <source>
        <dbReference type="Proteomes" id="UP000624183"/>
    </source>
</evidence>
<dbReference type="EMBL" id="BMUW01000029">
    <property type="protein sequence ID" value="GGZ83001.1"/>
    <property type="molecule type" value="Genomic_DNA"/>
</dbReference>
<sequence>MSSSPFTDPAEAGAALARAMQAIGQASVDESFVVEVRVSVTTAREAARRRQLRAELLQAQAEQERTPGWKPPRLSPAR</sequence>
<comment type="caution">
    <text evidence="2">The sequence shown here is derived from an EMBL/GenBank/DDBJ whole genome shotgun (WGS) entry which is preliminary data.</text>
</comment>
<name>A0ABQ3CBK3_9ACTN</name>
<protein>
    <submittedName>
        <fullName evidence="2">Uncharacterized protein</fullName>
    </submittedName>
</protein>
<gene>
    <name evidence="2" type="ORF">GCM10010328_66760</name>
</gene>
<keyword evidence="3" id="KW-1185">Reference proteome</keyword>